<dbReference type="AlphaFoldDB" id="A0A8J6F9R7"/>
<sequence length="112" mass="12944">MCSWKTQMNCEQKRWEAACVTYEDLAKVLQKRLEEMHHKYPVRAERHMIKCGDSVYFDEDSCIYRFQEGNAWIQDVVRVGMEALVLCCTASSLDTRCDTGGHGSSSTLLYHL</sequence>
<dbReference type="Proteomes" id="UP000770717">
    <property type="component" value="Unassembled WGS sequence"/>
</dbReference>
<name>A0A8J6F9R7_ELECQ</name>
<protein>
    <submittedName>
        <fullName evidence="1">Uncharacterized protein</fullName>
    </submittedName>
</protein>
<accession>A0A8J6F9R7</accession>
<dbReference type="EMBL" id="WNTK01000005">
    <property type="protein sequence ID" value="KAG9484433.1"/>
    <property type="molecule type" value="Genomic_DNA"/>
</dbReference>
<gene>
    <name evidence="1" type="ORF">GDO78_010029</name>
</gene>
<reference evidence="1" key="1">
    <citation type="thesis" date="2020" institute="ProQuest LLC" country="789 East Eisenhower Parkway, Ann Arbor, MI, USA">
        <title>Comparative Genomics and Chromosome Evolution.</title>
        <authorList>
            <person name="Mudd A.B."/>
        </authorList>
    </citation>
    <scope>NUCLEOTIDE SEQUENCE</scope>
    <source>
        <strain evidence="1">HN-11 Male</strain>
        <tissue evidence="1">Kidney and liver</tissue>
    </source>
</reference>
<evidence type="ECO:0000313" key="1">
    <source>
        <dbReference type="EMBL" id="KAG9484433.1"/>
    </source>
</evidence>
<comment type="caution">
    <text evidence="1">The sequence shown here is derived from an EMBL/GenBank/DDBJ whole genome shotgun (WGS) entry which is preliminary data.</text>
</comment>
<proteinExistence type="predicted"/>
<keyword evidence="2" id="KW-1185">Reference proteome</keyword>
<organism evidence="1 2">
    <name type="scientific">Eleutherodactylus coqui</name>
    <name type="common">Puerto Rican coqui</name>
    <dbReference type="NCBI Taxonomy" id="57060"/>
    <lineage>
        <taxon>Eukaryota</taxon>
        <taxon>Metazoa</taxon>
        <taxon>Chordata</taxon>
        <taxon>Craniata</taxon>
        <taxon>Vertebrata</taxon>
        <taxon>Euteleostomi</taxon>
        <taxon>Amphibia</taxon>
        <taxon>Batrachia</taxon>
        <taxon>Anura</taxon>
        <taxon>Neobatrachia</taxon>
        <taxon>Hyloidea</taxon>
        <taxon>Eleutherodactylidae</taxon>
        <taxon>Eleutherodactylinae</taxon>
        <taxon>Eleutherodactylus</taxon>
        <taxon>Eleutherodactylus</taxon>
    </lineage>
</organism>
<evidence type="ECO:0000313" key="2">
    <source>
        <dbReference type="Proteomes" id="UP000770717"/>
    </source>
</evidence>